<dbReference type="Proteomes" id="UP000784294">
    <property type="component" value="Unassembled WGS sequence"/>
</dbReference>
<dbReference type="EMBL" id="CAAALY010248540">
    <property type="protein sequence ID" value="VEL34854.1"/>
    <property type="molecule type" value="Genomic_DNA"/>
</dbReference>
<evidence type="ECO:0008006" key="3">
    <source>
        <dbReference type="Google" id="ProtNLM"/>
    </source>
</evidence>
<sequence length="155" mass="17274">MMHRFARKPLGLPVSSCDSSVASTISSATTSSSSLPFTNGLLSQSPHPDPITSRHWPALLLRLHRLLPDRPGCAAGSEPYGDTRMQLEEPPEWDEVSMTGNLLPPALPVIYGHLLLRLLPLLEIFFAQCLEVAPPLTKLVRFCRLVQPLFRFHRK</sequence>
<keyword evidence="2" id="KW-1185">Reference proteome</keyword>
<proteinExistence type="predicted"/>
<gene>
    <name evidence="1" type="ORF">PXEA_LOCUS28294</name>
</gene>
<name>A0A3S5CN96_9PLAT</name>
<reference evidence="1" key="1">
    <citation type="submission" date="2018-11" db="EMBL/GenBank/DDBJ databases">
        <authorList>
            <consortium name="Pathogen Informatics"/>
        </authorList>
    </citation>
    <scope>NUCLEOTIDE SEQUENCE</scope>
</reference>
<evidence type="ECO:0000313" key="1">
    <source>
        <dbReference type="EMBL" id="VEL34854.1"/>
    </source>
</evidence>
<evidence type="ECO:0000313" key="2">
    <source>
        <dbReference type="Proteomes" id="UP000784294"/>
    </source>
</evidence>
<accession>A0A3S5CN96</accession>
<organism evidence="1 2">
    <name type="scientific">Protopolystoma xenopodis</name>
    <dbReference type="NCBI Taxonomy" id="117903"/>
    <lineage>
        <taxon>Eukaryota</taxon>
        <taxon>Metazoa</taxon>
        <taxon>Spiralia</taxon>
        <taxon>Lophotrochozoa</taxon>
        <taxon>Platyhelminthes</taxon>
        <taxon>Monogenea</taxon>
        <taxon>Polyopisthocotylea</taxon>
        <taxon>Polystomatidea</taxon>
        <taxon>Polystomatidae</taxon>
        <taxon>Protopolystoma</taxon>
    </lineage>
</organism>
<comment type="caution">
    <text evidence="1">The sequence shown here is derived from an EMBL/GenBank/DDBJ whole genome shotgun (WGS) entry which is preliminary data.</text>
</comment>
<protein>
    <recommendedName>
        <fullName evidence="3">Mediator of RNA polymerase II transcription subunit 23</fullName>
    </recommendedName>
</protein>
<dbReference type="AlphaFoldDB" id="A0A3S5CN96"/>